<reference evidence="2 3" key="1">
    <citation type="journal article" date="2018" name="Nat. Ecol. Evol.">
        <title>Pezizomycetes genomes reveal the molecular basis of ectomycorrhizal truffle lifestyle.</title>
        <authorList>
            <person name="Murat C."/>
            <person name="Payen T."/>
            <person name="Noel B."/>
            <person name="Kuo A."/>
            <person name="Morin E."/>
            <person name="Chen J."/>
            <person name="Kohler A."/>
            <person name="Krizsan K."/>
            <person name="Balestrini R."/>
            <person name="Da Silva C."/>
            <person name="Montanini B."/>
            <person name="Hainaut M."/>
            <person name="Levati E."/>
            <person name="Barry K.W."/>
            <person name="Belfiori B."/>
            <person name="Cichocki N."/>
            <person name="Clum A."/>
            <person name="Dockter R.B."/>
            <person name="Fauchery L."/>
            <person name="Guy J."/>
            <person name="Iotti M."/>
            <person name="Le Tacon F."/>
            <person name="Lindquist E.A."/>
            <person name="Lipzen A."/>
            <person name="Malagnac F."/>
            <person name="Mello A."/>
            <person name="Molinier V."/>
            <person name="Miyauchi S."/>
            <person name="Poulain J."/>
            <person name="Riccioni C."/>
            <person name="Rubini A."/>
            <person name="Sitrit Y."/>
            <person name="Splivallo R."/>
            <person name="Traeger S."/>
            <person name="Wang M."/>
            <person name="Zifcakova L."/>
            <person name="Wipf D."/>
            <person name="Zambonelli A."/>
            <person name="Paolocci F."/>
            <person name="Nowrousian M."/>
            <person name="Ottonello S."/>
            <person name="Baldrian P."/>
            <person name="Spatafora J.W."/>
            <person name="Henrissat B."/>
            <person name="Nagy L.G."/>
            <person name="Aury J.M."/>
            <person name="Wincker P."/>
            <person name="Grigoriev I.V."/>
            <person name="Bonfante P."/>
            <person name="Martin F.M."/>
        </authorList>
    </citation>
    <scope>NUCLEOTIDE SEQUENCE [LARGE SCALE GENOMIC DNA]</scope>
    <source>
        <strain evidence="2 3">120613-1</strain>
    </source>
</reference>
<keyword evidence="3" id="KW-1185">Reference proteome</keyword>
<feature type="region of interest" description="Disordered" evidence="1">
    <location>
        <begin position="1"/>
        <end position="57"/>
    </location>
</feature>
<organism evidence="2 3">
    <name type="scientific">Choiromyces venosus 120613-1</name>
    <dbReference type="NCBI Taxonomy" id="1336337"/>
    <lineage>
        <taxon>Eukaryota</taxon>
        <taxon>Fungi</taxon>
        <taxon>Dikarya</taxon>
        <taxon>Ascomycota</taxon>
        <taxon>Pezizomycotina</taxon>
        <taxon>Pezizomycetes</taxon>
        <taxon>Pezizales</taxon>
        <taxon>Tuberaceae</taxon>
        <taxon>Choiromyces</taxon>
    </lineage>
</organism>
<sequence>MDPLADSSSSRKGKGKKKPRTPPEPQTPPQGTRETVFGSDTSLSPIFSRLPSPPLSK</sequence>
<dbReference type="EMBL" id="ML120479">
    <property type="protein sequence ID" value="RPA92178.1"/>
    <property type="molecule type" value="Genomic_DNA"/>
</dbReference>
<dbReference type="AlphaFoldDB" id="A0A3N4J510"/>
<protein>
    <submittedName>
        <fullName evidence="2">Uncharacterized protein</fullName>
    </submittedName>
</protein>
<evidence type="ECO:0000313" key="2">
    <source>
        <dbReference type="EMBL" id="RPA92178.1"/>
    </source>
</evidence>
<gene>
    <name evidence="2" type="ORF">L873DRAFT_1818086</name>
</gene>
<accession>A0A3N4J510</accession>
<evidence type="ECO:0000313" key="3">
    <source>
        <dbReference type="Proteomes" id="UP000276215"/>
    </source>
</evidence>
<dbReference type="Proteomes" id="UP000276215">
    <property type="component" value="Unassembled WGS sequence"/>
</dbReference>
<evidence type="ECO:0000256" key="1">
    <source>
        <dbReference type="SAM" id="MobiDB-lite"/>
    </source>
</evidence>
<feature type="compositionally biased region" description="Basic residues" evidence="1">
    <location>
        <begin position="11"/>
        <end position="20"/>
    </location>
</feature>
<proteinExistence type="predicted"/>
<name>A0A3N4J510_9PEZI</name>